<gene>
    <name evidence="2" type="ORF">DERYTH_LOCUS19967</name>
</gene>
<name>A0A9N9JJ55_9GLOM</name>
<reference evidence="2" key="1">
    <citation type="submission" date="2021-06" db="EMBL/GenBank/DDBJ databases">
        <authorList>
            <person name="Kallberg Y."/>
            <person name="Tangrot J."/>
            <person name="Rosling A."/>
        </authorList>
    </citation>
    <scope>NUCLEOTIDE SEQUENCE</scope>
    <source>
        <strain evidence="2">MA453B</strain>
    </source>
</reference>
<protein>
    <submittedName>
        <fullName evidence="2">14255_t:CDS:1</fullName>
    </submittedName>
</protein>
<dbReference type="OrthoDB" id="2448732at2759"/>
<accession>A0A9N9JJ55</accession>
<feature type="non-terminal residue" evidence="2">
    <location>
        <position position="241"/>
    </location>
</feature>
<evidence type="ECO:0000256" key="1">
    <source>
        <dbReference type="SAM" id="MobiDB-lite"/>
    </source>
</evidence>
<comment type="caution">
    <text evidence="2">The sequence shown here is derived from an EMBL/GenBank/DDBJ whole genome shotgun (WGS) entry which is preliminary data.</text>
</comment>
<feature type="region of interest" description="Disordered" evidence="1">
    <location>
        <begin position="99"/>
        <end position="126"/>
    </location>
</feature>
<dbReference type="Proteomes" id="UP000789405">
    <property type="component" value="Unassembled WGS sequence"/>
</dbReference>
<keyword evidence="3" id="KW-1185">Reference proteome</keyword>
<feature type="compositionally biased region" description="Acidic residues" evidence="1">
    <location>
        <begin position="107"/>
        <end position="116"/>
    </location>
</feature>
<evidence type="ECO:0000313" key="3">
    <source>
        <dbReference type="Proteomes" id="UP000789405"/>
    </source>
</evidence>
<evidence type="ECO:0000313" key="2">
    <source>
        <dbReference type="EMBL" id="CAG8783673.1"/>
    </source>
</evidence>
<organism evidence="2 3">
    <name type="scientific">Dentiscutata erythropus</name>
    <dbReference type="NCBI Taxonomy" id="1348616"/>
    <lineage>
        <taxon>Eukaryota</taxon>
        <taxon>Fungi</taxon>
        <taxon>Fungi incertae sedis</taxon>
        <taxon>Mucoromycota</taxon>
        <taxon>Glomeromycotina</taxon>
        <taxon>Glomeromycetes</taxon>
        <taxon>Diversisporales</taxon>
        <taxon>Gigasporaceae</taxon>
        <taxon>Dentiscutata</taxon>
    </lineage>
</organism>
<dbReference type="EMBL" id="CAJVPY010022765">
    <property type="protein sequence ID" value="CAG8783673.1"/>
    <property type="molecule type" value="Genomic_DNA"/>
</dbReference>
<sequence length="241" mass="28022">PSWEQTKLPETTRNLQLNVEVERTRGQDLHYNTPALDRALQEEKDEHFSTAQDTMSILETTIEATMHSGKIPMAENEIKFLPENLYLNTNKQIDAAYTQNQSGSSEMDTEPTESEASEQSHKDDNIETKLIEDNKCLVEKGKWSEDTKPKMKLSLNFLQNYDMLQASAHNNTCLVYYCLKFANIEHELTFEEVRRKMEEIETDMKVDLPKFPEGIPQKGHNILPFELLITDRRLTKHLYKL</sequence>
<proteinExistence type="predicted"/>
<dbReference type="AlphaFoldDB" id="A0A9N9JJ55"/>